<dbReference type="GO" id="GO:0008168">
    <property type="term" value="F:methyltransferase activity"/>
    <property type="evidence" value="ECO:0007669"/>
    <property type="project" value="UniProtKB-KW"/>
</dbReference>
<dbReference type="Proteomes" id="UP001139011">
    <property type="component" value="Unassembled WGS sequence"/>
</dbReference>
<dbReference type="Pfam" id="PF13649">
    <property type="entry name" value="Methyltransf_25"/>
    <property type="match status" value="1"/>
</dbReference>
<dbReference type="InterPro" id="IPR029063">
    <property type="entry name" value="SAM-dependent_MTases_sf"/>
</dbReference>
<feature type="domain" description="Methyltransferase" evidence="2">
    <location>
        <begin position="44"/>
        <end position="139"/>
    </location>
</feature>
<proteinExistence type="predicted"/>
<keyword evidence="3" id="KW-0808">Transferase</keyword>
<sequence length="247" mass="28685">MEKWKSFFSSDYLTFSEEILTSERTDYEIGFIVRQLNLKPGARILDLGCGQGRISIPLAQKGFSITGLDGAKDLLEEAKRRAKEHNVDIEFIHRDMREMDFTEEFDAVINFGTAFGYIESQKDDQLILKKIHQALKPDGLFIQDLENREAKVKNLSKQTWYRMNNKLVWSNRNFDYVSGRWNEVIKWHEDGVEKQSVLNLRLYTSSEIIHMNENAGLALKDLFGFFDGQAYTPDSPRMILKLQKTEG</sequence>
<evidence type="ECO:0000313" key="3">
    <source>
        <dbReference type="EMBL" id="MCK6259458.1"/>
    </source>
</evidence>
<organism evidence="3 4">
    <name type="scientific">Fictibacillus marinisediminis</name>
    <dbReference type="NCBI Taxonomy" id="2878389"/>
    <lineage>
        <taxon>Bacteria</taxon>
        <taxon>Bacillati</taxon>
        <taxon>Bacillota</taxon>
        <taxon>Bacilli</taxon>
        <taxon>Bacillales</taxon>
        <taxon>Fictibacillaceae</taxon>
        <taxon>Fictibacillus</taxon>
    </lineage>
</organism>
<dbReference type="PANTHER" id="PTHR43667">
    <property type="entry name" value="CYCLOPROPANE-FATTY-ACYL-PHOSPHOLIPID SYNTHASE"/>
    <property type="match status" value="1"/>
</dbReference>
<dbReference type="Gene3D" id="3.40.50.150">
    <property type="entry name" value="Vaccinia Virus protein VP39"/>
    <property type="match status" value="1"/>
</dbReference>
<dbReference type="InterPro" id="IPR041698">
    <property type="entry name" value="Methyltransf_25"/>
</dbReference>
<dbReference type="GO" id="GO:0032259">
    <property type="term" value="P:methylation"/>
    <property type="evidence" value="ECO:0007669"/>
    <property type="project" value="UniProtKB-KW"/>
</dbReference>
<reference evidence="3" key="1">
    <citation type="submission" date="2021-09" db="EMBL/GenBank/DDBJ databases">
        <title>Genome analysis of Fictibacillus sp. KIGAM418 isolated from marine sediment.</title>
        <authorList>
            <person name="Seo M.-J."/>
            <person name="Cho E.-S."/>
            <person name="Hwang C.Y."/>
        </authorList>
    </citation>
    <scope>NUCLEOTIDE SEQUENCE</scope>
    <source>
        <strain evidence="3">KIGAM418</strain>
    </source>
</reference>
<dbReference type="RefSeq" id="WP_248254826.1">
    <property type="nucleotide sequence ID" value="NZ_JAIWJX010000004.1"/>
</dbReference>
<evidence type="ECO:0000259" key="2">
    <source>
        <dbReference type="Pfam" id="PF13649"/>
    </source>
</evidence>
<comment type="caution">
    <text evidence="3">The sequence shown here is derived from an EMBL/GenBank/DDBJ whole genome shotgun (WGS) entry which is preliminary data.</text>
</comment>
<accession>A0A9X1XGW8</accession>
<dbReference type="EMBL" id="JAIWJX010000004">
    <property type="protein sequence ID" value="MCK6259458.1"/>
    <property type="molecule type" value="Genomic_DNA"/>
</dbReference>
<dbReference type="InterPro" id="IPR050723">
    <property type="entry name" value="CFA/CMAS"/>
</dbReference>
<dbReference type="SUPFAM" id="SSF53335">
    <property type="entry name" value="S-adenosyl-L-methionine-dependent methyltransferases"/>
    <property type="match status" value="1"/>
</dbReference>
<keyword evidence="4" id="KW-1185">Reference proteome</keyword>
<dbReference type="AlphaFoldDB" id="A0A9X1XGW8"/>
<protein>
    <submittedName>
        <fullName evidence="3">Methyltransferase domain-containing protein</fullName>
    </submittedName>
</protein>
<gene>
    <name evidence="3" type="ORF">LCY76_23075</name>
</gene>
<keyword evidence="1" id="KW-0175">Coiled coil</keyword>
<dbReference type="Gene3D" id="2.20.25.110">
    <property type="entry name" value="S-adenosyl-L-methionine-dependent methyltransferases"/>
    <property type="match status" value="1"/>
</dbReference>
<dbReference type="PANTHER" id="PTHR43667:SF2">
    <property type="entry name" value="FATTY ACID C-METHYL TRANSFERASE"/>
    <property type="match status" value="1"/>
</dbReference>
<evidence type="ECO:0000256" key="1">
    <source>
        <dbReference type="SAM" id="Coils"/>
    </source>
</evidence>
<evidence type="ECO:0000313" key="4">
    <source>
        <dbReference type="Proteomes" id="UP001139011"/>
    </source>
</evidence>
<dbReference type="CDD" id="cd02440">
    <property type="entry name" value="AdoMet_MTases"/>
    <property type="match status" value="1"/>
</dbReference>
<name>A0A9X1XGW8_9BACL</name>
<feature type="coiled-coil region" evidence="1">
    <location>
        <begin position="68"/>
        <end position="95"/>
    </location>
</feature>
<keyword evidence="3" id="KW-0489">Methyltransferase</keyword>